<evidence type="ECO:0000256" key="10">
    <source>
        <dbReference type="ARBA" id="ARBA00049091"/>
    </source>
</evidence>
<dbReference type="Pfam" id="PF00578">
    <property type="entry name" value="AhpC-TSA"/>
    <property type="match status" value="1"/>
</dbReference>
<keyword evidence="5" id="KW-0560">Oxidoreductase</keyword>
<dbReference type="FunFam" id="3.40.30.10:FF:000007">
    <property type="entry name" value="Thioredoxin-dependent thiol peroxidase"/>
    <property type="match status" value="1"/>
</dbReference>
<evidence type="ECO:0000256" key="8">
    <source>
        <dbReference type="ARBA" id="ARBA00032824"/>
    </source>
</evidence>
<feature type="domain" description="Thioredoxin" evidence="11">
    <location>
        <begin position="3"/>
        <end position="152"/>
    </location>
</feature>
<dbReference type="GO" id="GO:0034599">
    <property type="term" value="P:cellular response to oxidative stress"/>
    <property type="evidence" value="ECO:0007669"/>
    <property type="project" value="TreeGrafter"/>
</dbReference>
<comment type="similarity">
    <text evidence="9">Belongs to the peroxiredoxin family. BCP/PrxQ subfamily.</text>
</comment>
<dbReference type="EMBL" id="UINC01121284">
    <property type="protein sequence ID" value="SVC96335.1"/>
    <property type="molecule type" value="Genomic_DNA"/>
</dbReference>
<dbReference type="InterPro" id="IPR013766">
    <property type="entry name" value="Thioredoxin_domain"/>
</dbReference>
<dbReference type="PANTHER" id="PTHR42801">
    <property type="entry name" value="THIOREDOXIN-DEPENDENT PEROXIDE REDUCTASE"/>
    <property type="match status" value="1"/>
</dbReference>
<evidence type="ECO:0000256" key="6">
    <source>
        <dbReference type="ARBA" id="ARBA00023157"/>
    </source>
</evidence>
<sequence length="152" mass="16800">MKLNVGEPAPDFSLPGSNGKTVDLNSLKGQKVVIFFYPKDDTPGCTIEACEFRDRSDEISAKGTQILGISPDNLESHDKFIHKFNLTFELLADEDNMVATNYGAWGEKNMYGKVTIGMTRMTFLVNETGAIEKIWGKVKPEGHAQQIIDAIS</sequence>
<gene>
    <name evidence="12" type="ORF">METZ01_LOCUS349189</name>
</gene>
<evidence type="ECO:0000313" key="12">
    <source>
        <dbReference type="EMBL" id="SVC96335.1"/>
    </source>
</evidence>
<evidence type="ECO:0000256" key="1">
    <source>
        <dbReference type="ARBA" id="ARBA00011245"/>
    </source>
</evidence>
<evidence type="ECO:0000259" key="11">
    <source>
        <dbReference type="PROSITE" id="PS51352"/>
    </source>
</evidence>
<dbReference type="GO" id="GO:0045454">
    <property type="term" value="P:cell redox homeostasis"/>
    <property type="evidence" value="ECO:0007669"/>
    <property type="project" value="TreeGrafter"/>
</dbReference>
<dbReference type="GO" id="GO:0008379">
    <property type="term" value="F:thioredoxin peroxidase activity"/>
    <property type="evidence" value="ECO:0007669"/>
    <property type="project" value="TreeGrafter"/>
</dbReference>
<organism evidence="12">
    <name type="scientific">marine metagenome</name>
    <dbReference type="NCBI Taxonomy" id="408172"/>
    <lineage>
        <taxon>unclassified sequences</taxon>
        <taxon>metagenomes</taxon>
        <taxon>ecological metagenomes</taxon>
    </lineage>
</organism>
<keyword evidence="6" id="KW-1015">Disulfide bond</keyword>
<evidence type="ECO:0000256" key="4">
    <source>
        <dbReference type="ARBA" id="ARBA00022862"/>
    </source>
</evidence>
<reference evidence="12" key="1">
    <citation type="submission" date="2018-05" db="EMBL/GenBank/DDBJ databases">
        <authorList>
            <person name="Lanie J.A."/>
            <person name="Ng W.-L."/>
            <person name="Kazmierczak K.M."/>
            <person name="Andrzejewski T.M."/>
            <person name="Davidsen T.M."/>
            <person name="Wayne K.J."/>
            <person name="Tettelin H."/>
            <person name="Glass J.I."/>
            <person name="Rusch D."/>
            <person name="Podicherti R."/>
            <person name="Tsui H.-C.T."/>
            <person name="Winkler M.E."/>
        </authorList>
    </citation>
    <scope>NUCLEOTIDE SEQUENCE</scope>
</reference>
<dbReference type="InterPro" id="IPR000866">
    <property type="entry name" value="AhpC/TSA"/>
</dbReference>
<dbReference type="PIRSF" id="PIRSF000239">
    <property type="entry name" value="AHPC"/>
    <property type="match status" value="1"/>
</dbReference>
<dbReference type="InterPro" id="IPR024706">
    <property type="entry name" value="Peroxiredoxin_AhpC-typ"/>
</dbReference>
<keyword evidence="3" id="KW-0575">Peroxidase</keyword>
<dbReference type="NCBIfam" id="NF006960">
    <property type="entry name" value="PRK09437.1"/>
    <property type="match status" value="1"/>
</dbReference>
<proteinExistence type="inferred from homology"/>
<evidence type="ECO:0000256" key="3">
    <source>
        <dbReference type="ARBA" id="ARBA00022559"/>
    </source>
</evidence>
<evidence type="ECO:0000256" key="5">
    <source>
        <dbReference type="ARBA" id="ARBA00023002"/>
    </source>
</evidence>
<dbReference type="PROSITE" id="PS51352">
    <property type="entry name" value="THIOREDOXIN_2"/>
    <property type="match status" value="1"/>
</dbReference>
<protein>
    <recommendedName>
        <fullName evidence="2">thioredoxin-dependent peroxiredoxin</fullName>
        <ecNumber evidence="2">1.11.1.24</ecNumber>
    </recommendedName>
    <alternativeName>
        <fullName evidence="8">Thioredoxin peroxidase</fullName>
    </alternativeName>
</protein>
<comment type="catalytic activity">
    <reaction evidence="10">
        <text>a hydroperoxide + [thioredoxin]-dithiol = an alcohol + [thioredoxin]-disulfide + H2O</text>
        <dbReference type="Rhea" id="RHEA:62620"/>
        <dbReference type="Rhea" id="RHEA-COMP:10698"/>
        <dbReference type="Rhea" id="RHEA-COMP:10700"/>
        <dbReference type="ChEBI" id="CHEBI:15377"/>
        <dbReference type="ChEBI" id="CHEBI:29950"/>
        <dbReference type="ChEBI" id="CHEBI:30879"/>
        <dbReference type="ChEBI" id="CHEBI:35924"/>
        <dbReference type="ChEBI" id="CHEBI:50058"/>
        <dbReference type="EC" id="1.11.1.24"/>
    </reaction>
</comment>
<dbReference type="CDD" id="cd03017">
    <property type="entry name" value="PRX_BCP"/>
    <property type="match status" value="1"/>
</dbReference>
<dbReference type="AlphaFoldDB" id="A0A382RGQ0"/>
<accession>A0A382RGQ0</accession>
<dbReference type="InterPro" id="IPR050924">
    <property type="entry name" value="Peroxiredoxin_BCP/PrxQ"/>
</dbReference>
<dbReference type="Gene3D" id="3.40.30.10">
    <property type="entry name" value="Glutaredoxin"/>
    <property type="match status" value="1"/>
</dbReference>
<evidence type="ECO:0000256" key="2">
    <source>
        <dbReference type="ARBA" id="ARBA00013017"/>
    </source>
</evidence>
<name>A0A382RGQ0_9ZZZZ</name>
<dbReference type="SUPFAM" id="SSF52833">
    <property type="entry name" value="Thioredoxin-like"/>
    <property type="match status" value="1"/>
</dbReference>
<evidence type="ECO:0000256" key="7">
    <source>
        <dbReference type="ARBA" id="ARBA00023284"/>
    </source>
</evidence>
<dbReference type="GO" id="GO:0005737">
    <property type="term" value="C:cytoplasm"/>
    <property type="evidence" value="ECO:0007669"/>
    <property type="project" value="TreeGrafter"/>
</dbReference>
<dbReference type="EC" id="1.11.1.24" evidence="2"/>
<keyword evidence="7" id="KW-0676">Redox-active center</keyword>
<dbReference type="InterPro" id="IPR036249">
    <property type="entry name" value="Thioredoxin-like_sf"/>
</dbReference>
<dbReference type="PANTHER" id="PTHR42801:SF4">
    <property type="entry name" value="AHPC_TSA FAMILY PROTEIN"/>
    <property type="match status" value="1"/>
</dbReference>
<comment type="subunit">
    <text evidence="1">Monomer.</text>
</comment>
<keyword evidence="4" id="KW-0049">Antioxidant</keyword>
<evidence type="ECO:0000256" key="9">
    <source>
        <dbReference type="ARBA" id="ARBA00038489"/>
    </source>
</evidence>